<dbReference type="Gene3D" id="1.10.1200.10">
    <property type="entry name" value="ACP-like"/>
    <property type="match status" value="2"/>
</dbReference>
<dbReference type="PANTHER" id="PTHR43775:SF51">
    <property type="entry name" value="INACTIVE PHENOLPHTHIOCEROL SYNTHESIS POLYKETIDE SYNTHASE TYPE I PKS1-RELATED"/>
    <property type="match status" value="1"/>
</dbReference>
<dbReference type="InterPro" id="IPR036291">
    <property type="entry name" value="NAD(P)-bd_dom_sf"/>
</dbReference>
<dbReference type="InterPro" id="IPR049551">
    <property type="entry name" value="PKS_DH_C"/>
</dbReference>
<dbReference type="InterPro" id="IPR001227">
    <property type="entry name" value="Ac_transferase_dom_sf"/>
</dbReference>
<feature type="region of interest" description="N-terminal hotdog fold" evidence="6">
    <location>
        <begin position="898"/>
        <end position="1018"/>
    </location>
</feature>
<feature type="region of interest" description="C-terminal hotdog fold" evidence="6">
    <location>
        <begin position="1031"/>
        <end position="1164"/>
    </location>
</feature>
<accession>A0A318NIK0</accession>
<dbReference type="SUPFAM" id="SSF47336">
    <property type="entry name" value="ACP-like"/>
    <property type="match status" value="2"/>
</dbReference>
<dbReference type="InterPro" id="IPR016036">
    <property type="entry name" value="Malonyl_transacylase_ACP-bd"/>
</dbReference>
<evidence type="ECO:0000256" key="6">
    <source>
        <dbReference type="PROSITE-ProRule" id="PRU01363"/>
    </source>
</evidence>
<dbReference type="Proteomes" id="UP000248333">
    <property type="component" value="Unassembled WGS sequence"/>
</dbReference>
<dbReference type="GO" id="GO:0004312">
    <property type="term" value="F:fatty acid synthase activity"/>
    <property type="evidence" value="ECO:0007669"/>
    <property type="project" value="TreeGrafter"/>
</dbReference>
<dbReference type="InterPro" id="IPR032821">
    <property type="entry name" value="PKS_assoc"/>
</dbReference>
<evidence type="ECO:0000256" key="5">
    <source>
        <dbReference type="ARBA" id="ARBA00023315"/>
    </source>
</evidence>
<dbReference type="FunFam" id="3.40.366.10:FF:000002">
    <property type="entry name" value="Probable polyketide synthase 2"/>
    <property type="match status" value="1"/>
</dbReference>
<feature type="domain" description="Carrier" evidence="7">
    <location>
        <begin position="3184"/>
        <end position="3259"/>
    </location>
</feature>
<dbReference type="PROSITE" id="PS52019">
    <property type="entry name" value="PKS_MFAS_DH"/>
    <property type="match status" value="2"/>
</dbReference>
<evidence type="ECO:0000256" key="4">
    <source>
        <dbReference type="ARBA" id="ARBA00023268"/>
    </source>
</evidence>
<dbReference type="Pfam" id="PF14765">
    <property type="entry name" value="PS-DH"/>
    <property type="match status" value="2"/>
</dbReference>
<dbReference type="InterPro" id="IPR050091">
    <property type="entry name" value="PKS_NRPS_Biosynth_Enz"/>
</dbReference>
<feature type="region of interest" description="C-terminal hotdog fold" evidence="6">
    <location>
        <begin position="2625"/>
        <end position="2759"/>
    </location>
</feature>
<evidence type="ECO:0000259" key="8">
    <source>
        <dbReference type="PROSITE" id="PS52004"/>
    </source>
</evidence>
<dbReference type="InterPro" id="IPR018201">
    <property type="entry name" value="Ketoacyl_synth_AS"/>
</dbReference>
<feature type="active site" description="Proton donor; for dehydratase activity" evidence="6">
    <location>
        <position position="2684"/>
    </location>
</feature>
<dbReference type="SUPFAM" id="SSF53901">
    <property type="entry name" value="Thiolase-like"/>
    <property type="match status" value="2"/>
</dbReference>
<dbReference type="FunFam" id="3.40.47.10:FF:000019">
    <property type="entry name" value="Polyketide synthase type I"/>
    <property type="match status" value="2"/>
</dbReference>
<dbReference type="GO" id="GO:0004315">
    <property type="term" value="F:3-oxoacyl-[acyl-carrier-protein] synthase activity"/>
    <property type="evidence" value="ECO:0007669"/>
    <property type="project" value="InterPro"/>
</dbReference>
<dbReference type="CDD" id="cd08956">
    <property type="entry name" value="KR_3_FAS_SDR_x"/>
    <property type="match status" value="2"/>
</dbReference>
<feature type="domain" description="Carrier" evidence="7">
    <location>
        <begin position="1578"/>
        <end position="1653"/>
    </location>
</feature>
<keyword evidence="1" id="KW-0596">Phosphopantetheine</keyword>
<feature type="active site" description="Proton acceptor; for dehydratase activity" evidence="6">
    <location>
        <position position="2524"/>
    </location>
</feature>
<dbReference type="Pfam" id="PF00550">
    <property type="entry name" value="PP-binding"/>
    <property type="match status" value="2"/>
</dbReference>
<gene>
    <name evidence="10" type="ORF">C7C45_23085</name>
</gene>
<dbReference type="InterPro" id="IPR006162">
    <property type="entry name" value="Ppantetheine_attach_site"/>
</dbReference>
<keyword evidence="3" id="KW-0808">Transferase</keyword>
<evidence type="ECO:0000256" key="1">
    <source>
        <dbReference type="ARBA" id="ARBA00022450"/>
    </source>
</evidence>
<dbReference type="InterPro" id="IPR016035">
    <property type="entry name" value="Acyl_Trfase/lysoPLipase"/>
</dbReference>
<dbReference type="InterPro" id="IPR013968">
    <property type="entry name" value="PKS_KR"/>
</dbReference>
<dbReference type="SUPFAM" id="SSF52151">
    <property type="entry name" value="FabD/lysophospholipase-like"/>
    <property type="match status" value="2"/>
</dbReference>
<protein>
    <submittedName>
        <fullName evidence="10">Beta-ketoacyl synthase</fullName>
    </submittedName>
</protein>
<dbReference type="Pfam" id="PF08659">
    <property type="entry name" value="KR"/>
    <property type="match status" value="2"/>
</dbReference>
<sequence length="3332" mass="343471">METSVEQLVAALRESMLDNERLRADSAASAEPVAVVGMGCRYPGGVRTPDDLWDLVAAGRDATGDFPADRGWDTDRLFDPEPGTPGRCYTRRGGFLYDAAGFDADFFGVSPREATTMDPQQRQLLEVSWEALEDAGIDPAVLRGSRTGVFAGVMYHDYGVGGADGSLVSGRVAYTLGLEGPAVTVDTACSSSLVALHWAIQAIRRGECPLALVGGVTVMATPETFLEFSRQRGLAPDGRCKSFAEAADGTGWGEGAGVLVLERLSDARRHGHRVLGVIAGSAVNSDGASSAITAPNGSAQQRVIRQALDAAGLVPADVDAVEAHGTGTVLGDPIEAGALIAAYGRGRDRPLWLGSVKSNIGHTQAAAGVAGVIKMIQAMRHGVLPRTLHVDRPSGKVDWDAGRVALLSEEQPWPRADRPRRAAVSSFGISGTNAHVLVEEGDAAPPPSGVTGAPFPVLLSARTGEALRAHATRLADAARALPDEAAADLAHTLGTRAVLPHRAGLVAVDRAGLIAGLDRIAAGVGPSIPARDGRTAFLFTGQGAQWSGMGRDLYARHRVFAATLDDVAGHLDQHLERPLRVVMWAEPGSADAGLLGQTAYTQAALFAVEVSTAALLDSWGVRPDLLAGHSIGELSAAYVAGVFSLPDACRLVAARGRLMQAMPPGGGMLAVAAPVAQVTALLDGDAEIAAVNAPAAVVVSGPIDGLDRVAARCAADGLRATRLNVSHAFHSALMEPMLDLFRTVAATVTFRPPAIPIVSTVTGGPADVTDPDHWTNQVRRAVLFADAVRELLASDVTTFLEIGPDTVLAPLAAQTADGAGATFAATGRRGRDENTALLAGLVDAHVGGLRVDWAAVSGEAPRTRLTLPAYPFQHRRFWLDTAPPAGDVTAAGQEALDHPVLTALLPDPDGDGLVLTGRLATAAQPWLADHTVHGTVLLPGTAFVELARCAAERTGTEVAELSLPAPLTLPAGTTVAVRVTVGAAGPDGGRTVRVHGRPDGGPWTLHAEGTLAPASASGPAPFTGPWPPAGATPLDVTGGYQRLADRSYHYGPAFRGLTHAWRAGDDLYAEVSLPAESGYGVHPALLDAALHAGLLADDDQNTTLLPFVWRDVRVPVTGATTLRVHLTRLRGDEETALRAYDPDGRPVVSVASILARPVDAAHLGSPAVPRDSLFTTTWNPAVPVSGAAPAADRLVLDGTDAGLRATIRTTLDAIHRHLAGSRPGPLLVVTTGAVAIQPGEPVTDLAASAARGLVRAAEAENPGRFVLVDSDDPAAVGLDTGTAGLPEVAVRDGRLLAPRLTPLHPAQEPPALAGPGGTGTVLITGGTGGLGALVARHLVTAHGVRHLLLASRSGPAAPGAAALHADLTGLGADVTIAACDVADRAEVAGLLATIPADRPLSAVVHAAGIAVGGTVDTLTADRIEPGLTAKADGAWHLHELTRDLPLAAFVLFSSAAGSLLAAGQGAYATANLFLDALAAARRASGLPAQSLAWGLWATADGMSAELTDGDRARLDRLGLPAIPVDDALALFDAALRTGDAVPHPVRIDRTVLRARPGGAPALLREPVAAPVAPVPSGTDLLHLVREHVARVLGHPGPAAIDPDRAFRDLGFDSLAALELRNQLQAATGVRLPATLVFDHPSSTAVAAFLAESSTPVEQVAAAPAPAAHAGAADDPVVIVGMACRYPGGVRSPEDLWRLVAAGEDAVSAFPVDRGWDTGRLYDPEPGRAGHTYVRHGGFLHDAAEFDAAFFGISPREARETDPQQRLLLETSWEALERAGIAPESLRGTRTGVFAGVMYHDYGPAGSAGSIVSGRVAYHFGLEGPALTVDTACSSSLVALHLAAESVRRGECTLALAGGVTVLATPEMFVDFSLQRGLAPDGRCKSFSDDADGTGWAEGAGVLVLERLSDARRHGHPVLAVVRGSAVNSDGASNGLTAPNGGAQQRVIRAALAAAGLSPVDVDVVEAHGTGTRLGDPIEAQALLATYGQGRGRPLWLGSLKSNIGHAQAAAGVGGVIKMVEAMRHGVLPRTLHVGQPSSHVDWSAGAVALLVEEQPWEGPRRAGVSSFGLSGTNAHVILEHVPSAPVAVGDGDEDEDEPVVLPVSARDPQALRELVTRLAGTPGDLADIARGLAGTRSEMPVRAAVVGRAALASAEPVTARRDARTVFVFPGQGAQRAGMGADLYERYPTFAEVWDEVCSLVSWDAADIDATANAQPALFAYEVALFRLLESWGLRPDVVVGHSVGEFAAAYVAGVLSLEDAARLVVERGRLMGAVAAGGVMAVVSVSEESARATGVDVAAVNGPGSVVLSGSRERVTAAVEQLGVPPRWLTVSDAFHSVLMEPALDGFAAAAAGVAFAVPRVEWISTVTGGRVESVDAGYWVRQIRDTVRFHEAVSGLTGCRFVELGPEPVLSGLLRGHVDDAVAVVAGRDVLGAVAELWADGADVDWVALQGPRRRHVDLPTYPFQRQRYWTAAAAHTGDATAFGLGDSGHPVLGGVLTTPGSRELRLTGRLSTATHPWLADHVIAGVAVFPGAGFADLALHAAAAAGAAGLGELILHAPLTVTDAGVDLHAVVGPPGDDGLRDLEIHARPAGAADWTRHATGTITPAFPAAPARLPAWPPLGAEPMPVAGLYDRLADRGLHYGPAFRGVRAAWRSGDDYYAEVALPPAAGTGTYPLHPALLDATVHARLAGEDGDGPEVPFSWQDVRVTAPAPEAVRVRITATGPDTVALVLTDLAGEPVAEVGALRTRPAAAPAATDSLYALDWRPAPAEDVTLPAPERYDVVPARTDPVTATHEAVTRVAAHLTTWLADPVHADARLAVVTRGATGPGGPATDLAAAAVWGLVRAAQAENPGRLLLADLDDDPRSERLLHTAEPEIVGRAGRAYVPRLIPAGEAGTTPGWGGGTVLVTGGLGGLGTLVARHLVAAGVTDLLLAGRRGPDTPGADRLVADLTAAGARVTVVAADLADRRAVAGLLAAIPADRPLTAVVHTAGSLDDGVLSALTPDRIAAVLRAKVDAAWHLHELTRGADLADFVLFSSIAGIGGAAGQANYAAANAFLDALAEHRRALGLPARSLAWGRWATASEMTGTLSARDDDRMARSGLLPLTAEEGLGLLDLARTSDRAVLVPARLDRAALRAQADALAPVFRGLAGVTPARAAAVTAAATEADRLATMAPAVRRAALIDLVRGHAAAVLGHDRPDAVGTGQGFLDLGFDSLTALELRNRLASATGRRIPSTLIFDHPTVEATADLLATAFATTDDSRVTARLDDLEAALAGSTPGDVKARARLAERLRTLATALAGPETPSAADDLSTSSADELYQILDGELA</sequence>
<dbReference type="SMART" id="SM00826">
    <property type="entry name" value="PKS_DH"/>
    <property type="match status" value="2"/>
</dbReference>
<dbReference type="PROSITE" id="PS00606">
    <property type="entry name" value="KS3_1"/>
    <property type="match status" value="2"/>
</dbReference>
<dbReference type="SUPFAM" id="SSF51735">
    <property type="entry name" value="NAD(P)-binding Rossmann-fold domains"/>
    <property type="match status" value="4"/>
</dbReference>
<feature type="domain" description="Ketosynthase family 3 (KS3)" evidence="8">
    <location>
        <begin position="30"/>
        <end position="440"/>
    </location>
</feature>
<dbReference type="Gene3D" id="3.40.47.10">
    <property type="match status" value="2"/>
</dbReference>
<dbReference type="PROSITE" id="PS50075">
    <property type="entry name" value="CARRIER"/>
    <property type="match status" value="2"/>
</dbReference>
<keyword evidence="11" id="KW-1185">Reference proteome</keyword>
<evidence type="ECO:0000259" key="9">
    <source>
        <dbReference type="PROSITE" id="PS52019"/>
    </source>
</evidence>
<dbReference type="SMART" id="SM01294">
    <property type="entry name" value="PKS_PP_betabranch"/>
    <property type="match status" value="1"/>
</dbReference>
<comment type="caution">
    <text evidence="10">The sequence shown here is derived from an EMBL/GenBank/DDBJ whole genome shotgun (WGS) entry which is preliminary data.</text>
</comment>
<dbReference type="SMART" id="SM00827">
    <property type="entry name" value="PKS_AT"/>
    <property type="match status" value="2"/>
</dbReference>
<dbReference type="InterPro" id="IPR016039">
    <property type="entry name" value="Thiolase-like"/>
</dbReference>
<dbReference type="Pfam" id="PF00109">
    <property type="entry name" value="ketoacyl-synt"/>
    <property type="match status" value="2"/>
</dbReference>
<feature type="domain" description="Ketosynthase family 3 (KS3)" evidence="8">
    <location>
        <begin position="1673"/>
        <end position="2080"/>
    </location>
</feature>
<dbReference type="SMART" id="SM00823">
    <property type="entry name" value="PKS_PP"/>
    <property type="match status" value="2"/>
</dbReference>
<dbReference type="SMART" id="SM00825">
    <property type="entry name" value="PKS_KS"/>
    <property type="match status" value="2"/>
</dbReference>
<dbReference type="Pfam" id="PF16197">
    <property type="entry name" value="KAsynt_C_assoc"/>
    <property type="match status" value="2"/>
</dbReference>
<dbReference type="CDD" id="cd00833">
    <property type="entry name" value="PKS"/>
    <property type="match status" value="2"/>
</dbReference>
<keyword evidence="2" id="KW-0597">Phosphoprotein</keyword>
<dbReference type="Gene3D" id="3.40.50.720">
    <property type="entry name" value="NAD(P)-binding Rossmann-like Domain"/>
    <property type="match status" value="2"/>
</dbReference>
<dbReference type="Gene3D" id="3.10.129.110">
    <property type="entry name" value="Polyketide synthase dehydratase"/>
    <property type="match status" value="2"/>
</dbReference>
<dbReference type="Pfam" id="PF22953">
    <property type="entry name" value="SpnB_Rossmann"/>
    <property type="match status" value="2"/>
</dbReference>
<dbReference type="PROSITE" id="PS52004">
    <property type="entry name" value="KS3_2"/>
    <property type="match status" value="2"/>
</dbReference>
<dbReference type="InterPro" id="IPR020806">
    <property type="entry name" value="PKS_PP-bd"/>
</dbReference>
<dbReference type="InterPro" id="IPR014030">
    <property type="entry name" value="Ketoacyl_synth_N"/>
</dbReference>
<keyword evidence="5" id="KW-0012">Acyltransferase</keyword>
<evidence type="ECO:0000313" key="11">
    <source>
        <dbReference type="Proteomes" id="UP000248333"/>
    </source>
</evidence>
<dbReference type="Gene3D" id="3.30.70.3290">
    <property type="match status" value="2"/>
</dbReference>
<dbReference type="Gene3D" id="3.40.366.10">
    <property type="entry name" value="Malonyl-Coenzyme A Acyl Carrier Protein, domain 2"/>
    <property type="match status" value="2"/>
</dbReference>
<dbReference type="InterPro" id="IPR020807">
    <property type="entry name" value="PKS_DH"/>
</dbReference>
<dbReference type="SMART" id="SM00822">
    <property type="entry name" value="PKS_KR"/>
    <property type="match status" value="2"/>
</dbReference>
<dbReference type="GO" id="GO:0006633">
    <property type="term" value="P:fatty acid biosynthetic process"/>
    <property type="evidence" value="ECO:0007669"/>
    <property type="project" value="InterPro"/>
</dbReference>
<feature type="region of interest" description="N-terminal hotdog fold" evidence="6">
    <location>
        <begin position="2492"/>
        <end position="2613"/>
    </location>
</feature>
<evidence type="ECO:0000256" key="3">
    <source>
        <dbReference type="ARBA" id="ARBA00022679"/>
    </source>
</evidence>
<feature type="domain" description="PKS/mFAS DH" evidence="9">
    <location>
        <begin position="898"/>
        <end position="1164"/>
    </location>
</feature>
<dbReference type="InterPro" id="IPR014043">
    <property type="entry name" value="Acyl_transferase_dom"/>
</dbReference>
<proteinExistence type="predicted"/>
<dbReference type="RefSeq" id="WP_110565793.1">
    <property type="nucleotide sequence ID" value="NZ_PYBV01000029.1"/>
</dbReference>
<dbReference type="InterPro" id="IPR042104">
    <property type="entry name" value="PKS_dehydratase_sf"/>
</dbReference>
<evidence type="ECO:0000259" key="7">
    <source>
        <dbReference type="PROSITE" id="PS50075"/>
    </source>
</evidence>
<dbReference type="InterPro" id="IPR014031">
    <property type="entry name" value="Ketoacyl_synth_C"/>
</dbReference>
<evidence type="ECO:0000313" key="10">
    <source>
        <dbReference type="EMBL" id="PYC66962.1"/>
    </source>
</evidence>
<feature type="domain" description="PKS/mFAS DH" evidence="9">
    <location>
        <begin position="2492"/>
        <end position="2759"/>
    </location>
</feature>
<dbReference type="InterPro" id="IPR057326">
    <property type="entry name" value="KR_dom"/>
</dbReference>
<dbReference type="InterPro" id="IPR020841">
    <property type="entry name" value="PKS_Beta-ketoAc_synthase_dom"/>
</dbReference>
<keyword evidence="4" id="KW-0511">Multifunctional enzyme</keyword>
<dbReference type="SUPFAM" id="SSF55048">
    <property type="entry name" value="Probable ACP-binding domain of malonyl-CoA ACP transacylase"/>
    <property type="match status" value="2"/>
</dbReference>
<name>A0A318NIK0_9ACTN</name>
<evidence type="ECO:0000256" key="2">
    <source>
        <dbReference type="ARBA" id="ARBA00022553"/>
    </source>
</evidence>
<dbReference type="InterPro" id="IPR009081">
    <property type="entry name" value="PP-bd_ACP"/>
</dbReference>
<dbReference type="PROSITE" id="PS00012">
    <property type="entry name" value="PHOSPHOPANTETHEINE"/>
    <property type="match status" value="2"/>
</dbReference>
<dbReference type="Pfam" id="PF00698">
    <property type="entry name" value="Acyl_transf_1"/>
    <property type="match status" value="2"/>
</dbReference>
<feature type="active site" description="Proton acceptor; for dehydratase activity" evidence="6">
    <location>
        <position position="930"/>
    </location>
</feature>
<dbReference type="InterPro" id="IPR036736">
    <property type="entry name" value="ACP-like_sf"/>
</dbReference>
<dbReference type="InterPro" id="IPR049552">
    <property type="entry name" value="PKS_DH_N"/>
</dbReference>
<dbReference type="EMBL" id="PYBV01000029">
    <property type="protein sequence ID" value="PYC66962.1"/>
    <property type="molecule type" value="Genomic_DNA"/>
</dbReference>
<dbReference type="PANTHER" id="PTHR43775">
    <property type="entry name" value="FATTY ACID SYNTHASE"/>
    <property type="match status" value="1"/>
</dbReference>
<dbReference type="InterPro" id="IPR055123">
    <property type="entry name" value="SpnB-like_Rossmann"/>
</dbReference>
<dbReference type="GO" id="GO:0031177">
    <property type="term" value="F:phosphopantetheine binding"/>
    <property type="evidence" value="ECO:0007669"/>
    <property type="project" value="InterPro"/>
</dbReference>
<dbReference type="InterPro" id="IPR049900">
    <property type="entry name" value="PKS_mFAS_DH"/>
</dbReference>
<dbReference type="FunFam" id="1.10.1200.10:FF:000007">
    <property type="entry name" value="Probable polyketide synthase pks17"/>
    <property type="match status" value="2"/>
</dbReference>
<organism evidence="10 11">
    <name type="scientific">Micromonospora arborensis</name>
    <dbReference type="NCBI Taxonomy" id="2116518"/>
    <lineage>
        <taxon>Bacteria</taxon>
        <taxon>Bacillati</taxon>
        <taxon>Actinomycetota</taxon>
        <taxon>Actinomycetes</taxon>
        <taxon>Micromonosporales</taxon>
        <taxon>Micromonosporaceae</taxon>
        <taxon>Micromonospora</taxon>
    </lineage>
</organism>
<feature type="active site" description="Proton donor; for dehydratase activity" evidence="6">
    <location>
        <position position="1087"/>
    </location>
</feature>
<dbReference type="Pfam" id="PF21089">
    <property type="entry name" value="PKS_DH_N"/>
    <property type="match status" value="2"/>
</dbReference>
<reference evidence="10 11" key="1">
    <citation type="submission" date="2018-03" db="EMBL/GenBank/DDBJ databases">
        <title>Bioinformatic expansion and discovery of thiopeptide antibiotics.</title>
        <authorList>
            <person name="Schwalen C.J."/>
            <person name="Hudson G.A."/>
            <person name="Mitchell D.A."/>
        </authorList>
    </citation>
    <scope>NUCLEOTIDE SEQUENCE [LARGE SCALE GENOMIC DNA]</scope>
    <source>
        <strain evidence="10 11">NRRL 8041</strain>
    </source>
</reference>
<dbReference type="Pfam" id="PF02801">
    <property type="entry name" value="Ketoacyl-synt_C"/>
    <property type="match status" value="2"/>
</dbReference>
<dbReference type="OrthoDB" id="5476359at2"/>